<evidence type="ECO:0000313" key="2">
    <source>
        <dbReference type="EMBL" id="KOO68331.1"/>
    </source>
</evidence>
<proteinExistence type="predicted"/>
<accession>A0A8E1UQD4</accession>
<dbReference type="RefSeq" id="WP_053398535.1">
    <property type="nucleotide sequence ID" value="NZ_LFQU01000015.1"/>
</dbReference>
<keyword evidence="1" id="KW-0812">Transmembrane</keyword>
<name>A0A8E1UQD4_9BACT</name>
<dbReference type="Proteomes" id="UP000036951">
    <property type="component" value="Unassembled WGS sequence"/>
</dbReference>
<evidence type="ECO:0000256" key="1">
    <source>
        <dbReference type="SAM" id="Phobius"/>
    </source>
</evidence>
<dbReference type="AlphaFoldDB" id="A0A8E1UQD4"/>
<reference evidence="2 3" key="1">
    <citation type="submission" date="2015-06" db="EMBL/GenBank/DDBJ databases">
        <title>Prevotella sp. 109, sp. nov., a novel member of the family Prevotellaceae isolated from human faeces.</title>
        <authorList>
            <person name="Shkoporov A.N."/>
            <person name="Chaplin A.V."/>
            <person name="Kafarskaia L.I."/>
            <person name="Efimov B.A."/>
        </authorList>
    </citation>
    <scope>NUCLEOTIDE SEQUENCE [LARGE SCALE GENOMIC DNA]</scope>
    <source>
        <strain evidence="2 3">109</strain>
    </source>
</reference>
<sequence>MEKQITLEQAGTACGKINSMIKKTTSMLNAPLRLLGRYYSYVIERDLDMRQTKAITEAQIAFFATILPVEMPILLHLAACIWFIMSLKKCRSLLK</sequence>
<keyword evidence="1" id="KW-0472">Membrane</keyword>
<keyword evidence="3" id="KW-1185">Reference proteome</keyword>
<evidence type="ECO:0000313" key="3">
    <source>
        <dbReference type="Proteomes" id="UP000036951"/>
    </source>
</evidence>
<dbReference type="EMBL" id="LFQU01000015">
    <property type="protein sequence ID" value="KOO68331.1"/>
    <property type="molecule type" value="Genomic_DNA"/>
</dbReference>
<protein>
    <submittedName>
        <fullName evidence="2">Uncharacterized protein</fullName>
    </submittedName>
</protein>
<dbReference type="OrthoDB" id="1082652at2"/>
<comment type="caution">
    <text evidence="2">The sequence shown here is derived from an EMBL/GenBank/DDBJ whole genome shotgun (WGS) entry which is preliminary data.</text>
</comment>
<keyword evidence="1" id="KW-1133">Transmembrane helix</keyword>
<gene>
    <name evidence="2" type="ORF">ACU52_08810</name>
</gene>
<feature type="transmembrane region" description="Helical" evidence="1">
    <location>
        <begin position="60"/>
        <end position="85"/>
    </location>
</feature>
<organism evidence="2 3">
    <name type="scientific">Xylanibacter rarus</name>
    <dbReference type="NCBI Taxonomy" id="1676614"/>
    <lineage>
        <taxon>Bacteria</taxon>
        <taxon>Pseudomonadati</taxon>
        <taxon>Bacteroidota</taxon>
        <taxon>Bacteroidia</taxon>
        <taxon>Bacteroidales</taxon>
        <taxon>Prevotellaceae</taxon>
        <taxon>Xylanibacter</taxon>
    </lineage>
</organism>